<gene>
    <name evidence="1" type="ORF">UFOVP1121_33</name>
    <name evidence="2" type="ORF">UFOVP1482_32</name>
</gene>
<dbReference type="EMBL" id="LR797421">
    <property type="protein sequence ID" value="CAB4215491.1"/>
    <property type="molecule type" value="Genomic_DNA"/>
</dbReference>
<sequence>MTKTERAYSLNLIEDQAACVAVALKFRNAGGKRMNWVSEWNTLRGYAAAAAAAGIPRLAIKRAALRGELSNSLASLIARAC</sequence>
<proteinExistence type="predicted"/>
<name>A0A6J5SN12_9CAUD</name>
<evidence type="ECO:0000313" key="1">
    <source>
        <dbReference type="EMBL" id="CAB4184611.1"/>
    </source>
</evidence>
<organism evidence="2">
    <name type="scientific">uncultured Caudovirales phage</name>
    <dbReference type="NCBI Taxonomy" id="2100421"/>
    <lineage>
        <taxon>Viruses</taxon>
        <taxon>Duplodnaviria</taxon>
        <taxon>Heunggongvirae</taxon>
        <taxon>Uroviricota</taxon>
        <taxon>Caudoviricetes</taxon>
        <taxon>Peduoviridae</taxon>
        <taxon>Maltschvirus</taxon>
        <taxon>Maltschvirus maltsch</taxon>
    </lineage>
</organism>
<accession>A0A6J5SN12</accession>
<evidence type="ECO:0000313" key="2">
    <source>
        <dbReference type="EMBL" id="CAB4215491.1"/>
    </source>
</evidence>
<dbReference type="EMBL" id="LR797067">
    <property type="protein sequence ID" value="CAB4184611.1"/>
    <property type="molecule type" value="Genomic_DNA"/>
</dbReference>
<protein>
    <submittedName>
        <fullName evidence="2">Uncharacterized protein</fullName>
    </submittedName>
</protein>
<reference evidence="2" key="1">
    <citation type="submission" date="2020-05" db="EMBL/GenBank/DDBJ databases">
        <authorList>
            <person name="Chiriac C."/>
            <person name="Salcher M."/>
            <person name="Ghai R."/>
            <person name="Kavagutti S V."/>
        </authorList>
    </citation>
    <scope>NUCLEOTIDE SEQUENCE</scope>
</reference>